<dbReference type="SUPFAM" id="SSF51246">
    <property type="entry name" value="Rudiment single hybrid motif"/>
    <property type="match status" value="1"/>
</dbReference>
<keyword evidence="3" id="KW-0067">ATP-binding</keyword>
<keyword evidence="7" id="KW-1185">Reference proteome</keyword>
<keyword evidence="2" id="KW-0547">Nucleotide-binding</keyword>
<dbReference type="PANTHER" id="PTHR48095">
    <property type="entry name" value="PYRUVATE CARBOXYLASE SUBUNIT A"/>
    <property type="match status" value="1"/>
</dbReference>
<feature type="compositionally biased region" description="Pro residues" evidence="4">
    <location>
        <begin position="1"/>
        <end position="12"/>
    </location>
</feature>
<evidence type="ECO:0000256" key="3">
    <source>
        <dbReference type="ARBA" id="ARBA00022840"/>
    </source>
</evidence>
<organism evidence="6 7">
    <name type="scientific">Klebsormidium nitens</name>
    <name type="common">Green alga</name>
    <name type="synonym">Ulothrix nitens</name>
    <dbReference type="NCBI Taxonomy" id="105231"/>
    <lineage>
        <taxon>Eukaryota</taxon>
        <taxon>Viridiplantae</taxon>
        <taxon>Streptophyta</taxon>
        <taxon>Klebsormidiophyceae</taxon>
        <taxon>Klebsormidiales</taxon>
        <taxon>Klebsormidiaceae</taxon>
        <taxon>Klebsormidium</taxon>
    </lineage>
</organism>
<dbReference type="PANTHER" id="PTHR48095:SF2">
    <property type="entry name" value="BIOTIN CARBOXYLASE, CHLOROPLASTIC"/>
    <property type="match status" value="1"/>
</dbReference>
<protein>
    <submittedName>
        <fullName evidence="6">Biotin carboxylase</fullName>
    </submittedName>
</protein>
<dbReference type="OrthoDB" id="1672015at2759"/>
<dbReference type="AlphaFoldDB" id="A0A1Y1IRJ3"/>
<proteinExistence type="predicted"/>
<keyword evidence="1" id="KW-0436">Ligase</keyword>
<dbReference type="Gene3D" id="3.30.470.20">
    <property type="entry name" value="ATP-grasp fold, B domain"/>
    <property type="match status" value="1"/>
</dbReference>
<name>A0A1Y1IRJ3_KLENI</name>
<sequence>MAARLPCPPFSPPGLSSRITPCQPGSLPPPRHGVPSFGRGAPPPLPLPVLPCPSLPSSPGPFFRCPADPCVCPRALLIPVRPDLARPPPPQHLCAIVRPLSATGGLLFPSVPCPPKGGPEASVALPLLACVRLFRCLACNPRPHIASLVPATSDRPSLGPPLPLPATSLHLPVPPHRILRGFTHCSTRPPLFLLMARPAVQLIVWAPTREKAIQRMQRALGDTVIEGVPTTIDYHKLILDVKDFKAGKVDTAFIPKHEDELATPPPPPTKKKTKTAAKRKA</sequence>
<reference evidence="6 7" key="1">
    <citation type="journal article" date="2014" name="Nat. Commun.">
        <title>Klebsormidium flaccidum genome reveals primary factors for plant terrestrial adaptation.</title>
        <authorList>
            <person name="Hori K."/>
            <person name="Maruyama F."/>
            <person name="Fujisawa T."/>
            <person name="Togashi T."/>
            <person name="Yamamoto N."/>
            <person name="Seo M."/>
            <person name="Sato S."/>
            <person name="Yamada T."/>
            <person name="Mori H."/>
            <person name="Tajima N."/>
            <person name="Moriyama T."/>
            <person name="Ikeuchi M."/>
            <person name="Watanabe M."/>
            <person name="Wada H."/>
            <person name="Kobayashi K."/>
            <person name="Saito M."/>
            <person name="Masuda T."/>
            <person name="Sasaki-Sekimoto Y."/>
            <person name="Mashiguchi K."/>
            <person name="Awai K."/>
            <person name="Shimojima M."/>
            <person name="Masuda S."/>
            <person name="Iwai M."/>
            <person name="Nobusawa T."/>
            <person name="Narise T."/>
            <person name="Kondo S."/>
            <person name="Saito H."/>
            <person name="Sato R."/>
            <person name="Murakawa M."/>
            <person name="Ihara Y."/>
            <person name="Oshima-Yamada Y."/>
            <person name="Ohtaka K."/>
            <person name="Satoh M."/>
            <person name="Sonobe K."/>
            <person name="Ishii M."/>
            <person name="Ohtani R."/>
            <person name="Kanamori-Sato M."/>
            <person name="Honoki R."/>
            <person name="Miyazaki D."/>
            <person name="Mochizuki H."/>
            <person name="Umetsu J."/>
            <person name="Higashi K."/>
            <person name="Shibata D."/>
            <person name="Kamiya Y."/>
            <person name="Sato N."/>
            <person name="Nakamura Y."/>
            <person name="Tabata S."/>
            <person name="Ida S."/>
            <person name="Kurokawa K."/>
            <person name="Ohta H."/>
        </authorList>
    </citation>
    <scope>NUCLEOTIDE SEQUENCE [LARGE SCALE GENOMIC DNA]</scope>
    <source>
        <strain evidence="6 7">NIES-2285</strain>
    </source>
</reference>
<feature type="region of interest" description="Disordered" evidence="4">
    <location>
        <begin position="255"/>
        <end position="281"/>
    </location>
</feature>
<feature type="region of interest" description="Disordered" evidence="4">
    <location>
        <begin position="1"/>
        <end position="38"/>
    </location>
</feature>
<dbReference type="Pfam" id="PF02785">
    <property type="entry name" value="Biotin_carb_C"/>
    <property type="match status" value="1"/>
</dbReference>
<dbReference type="GO" id="GO:0005524">
    <property type="term" value="F:ATP binding"/>
    <property type="evidence" value="ECO:0007669"/>
    <property type="project" value="UniProtKB-KW"/>
</dbReference>
<dbReference type="GO" id="GO:0016874">
    <property type="term" value="F:ligase activity"/>
    <property type="evidence" value="ECO:0007669"/>
    <property type="project" value="UniProtKB-KW"/>
</dbReference>
<feature type="compositionally biased region" description="Basic residues" evidence="4">
    <location>
        <begin position="269"/>
        <end position="281"/>
    </location>
</feature>
<feature type="domain" description="Biotin carboxylation" evidence="5">
    <location>
        <begin position="1"/>
        <end position="259"/>
    </location>
</feature>
<evidence type="ECO:0000313" key="7">
    <source>
        <dbReference type="Proteomes" id="UP000054558"/>
    </source>
</evidence>
<dbReference type="InterPro" id="IPR051602">
    <property type="entry name" value="ACC_Biotin_Carboxylase"/>
</dbReference>
<dbReference type="STRING" id="105231.A0A1Y1IRJ3"/>
<dbReference type="PROSITE" id="PS50979">
    <property type="entry name" value="BC"/>
    <property type="match status" value="1"/>
</dbReference>
<dbReference type="InterPro" id="IPR005482">
    <property type="entry name" value="Biotin_COase_C"/>
</dbReference>
<dbReference type="InterPro" id="IPR011054">
    <property type="entry name" value="Rudment_hybrid_motif"/>
</dbReference>
<evidence type="ECO:0000256" key="2">
    <source>
        <dbReference type="ARBA" id="ARBA00022741"/>
    </source>
</evidence>
<gene>
    <name evidence="6" type="ORF">KFL_014340020</name>
</gene>
<evidence type="ECO:0000256" key="4">
    <source>
        <dbReference type="SAM" id="MobiDB-lite"/>
    </source>
</evidence>
<evidence type="ECO:0000313" key="6">
    <source>
        <dbReference type="EMBL" id="GAQ93313.1"/>
    </source>
</evidence>
<evidence type="ECO:0000259" key="5">
    <source>
        <dbReference type="PROSITE" id="PS50979"/>
    </source>
</evidence>
<dbReference type="Proteomes" id="UP000054558">
    <property type="component" value="Unassembled WGS sequence"/>
</dbReference>
<dbReference type="InterPro" id="IPR011764">
    <property type="entry name" value="Biotin_carboxylation_dom"/>
</dbReference>
<evidence type="ECO:0000256" key="1">
    <source>
        <dbReference type="ARBA" id="ARBA00022598"/>
    </source>
</evidence>
<dbReference type="SMART" id="SM00878">
    <property type="entry name" value="Biotin_carb_C"/>
    <property type="match status" value="1"/>
</dbReference>
<accession>A0A1Y1IRJ3</accession>
<dbReference type="EMBL" id="DF238383">
    <property type="protein sequence ID" value="GAQ93313.1"/>
    <property type="molecule type" value="Genomic_DNA"/>
</dbReference>